<evidence type="ECO:0000313" key="1">
    <source>
        <dbReference type="EMBL" id="EGG50646.1"/>
    </source>
</evidence>
<evidence type="ECO:0000313" key="2">
    <source>
        <dbReference type="Proteomes" id="UP000005156"/>
    </source>
</evidence>
<name>F3QNU5_9BURK</name>
<reference evidence="1 2" key="1">
    <citation type="submission" date="2011-02" db="EMBL/GenBank/DDBJ databases">
        <authorList>
            <person name="Weinstock G."/>
            <person name="Sodergren E."/>
            <person name="Clifton S."/>
            <person name="Fulton L."/>
            <person name="Fulton B."/>
            <person name="Courtney L."/>
            <person name="Fronick C."/>
            <person name="Harrison M."/>
            <person name="Strong C."/>
            <person name="Farmer C."/>
            <person name="Delahaunty K."/>
            <person name="Markovic C."/>
            <person name="Hall O."/>
            <person name="Minx P."/>
            <person name="Tomlinson C."/>
            <person name="Mitreva M."/>
            <person name="Hou S."/>
            <person name="Chen J."/>
            <person name="Wollam A."/>
            <person name="Pepin K.H."/>
            <person name="Johnson M."/>
            <person name="Bhonagiri V."/>
            <person name="Zhang X."/>
            <person name="Suruliraj S."/>
            <person name="Warren W."/>
            <person name="Chinwalla A."/>
            <person name="Mardis E.R."/>
            <person name="Wilson R.K."/>
        </authorList>
    </citation>
    <scope>NUCLEOTIDE SEQUENCE [LARGE SCALE GENOMIC DNA]</scope>
    <source>
        <strain evidence="1 2">YIT 11859</strain>
    </source>
</reference>
<sequence length="112" mass="12824">MPRYEIYFFSEDVRLGIEAMPLKIRARLKYLLDKMEVFGSDLGEPHTKTLTGYPGLFEVRAKAAGGNGRVFYCTKVGREIWLLHSIIKKTQKTPKGDLEIAYNRLKELKSGN</sequence>
<dbReference type="eggNOG" id="COG4679">
    <property type="taxonomic scope" value="Bacteria"/>
</dbReference>
<accession>F3QNU5</accession>
<dbReference type="InterPro" id="IPR009241">
    <property type="entry name" value="HigB-like"/>
</dbReference>
<dbReference type="HOGENOM" id="CLU_122734_6_0_4"/>
<gene>
    <name evidence="1" type="ORF">HMPREF9439_02631</name>
</gene>
<proteinExistence type="predicted"/>
<comment type="caution">
    <text evidence="1">The sequence shown here is derived from an EMBL/GenBank/DDBJ whole genome shotgun (WGS) entry which is preliminary data.</text>
</comment>
<protein>
    <submittedName>
        <fullName evidence="1">Toxin-antitoxin system, toxin component, RelE family</fullName>
    </submittedName>
</protein>
<dbReference type="RefSeq" id="WP_008865057.1">
    <property type="nucleotide sequence ID" value="NZ_GL883761.1"/>
</dbReference>
<dbReference type="GeneID" id="43349901"/>
<dbReference type="Proteomes" id="UP000005156">
    <property type="component" value="Unassembled WGS sequence"/>
</dbReference>
<dbReference type="Pfam" id="PF05973">
    <property type="entry name" value="Gp49"/>
    <property type="match status" value="1"/>
</dbReference>
<keyword evidence="2" id="KW-1185">Reference proteome</keyword>
<dbReference type="EMBL" id="AFBP01000096">
    <property type="protein sequence ID" value="EGG50646.1"/>
    <property type="molecule type" value="Genomic_DNA"/>
</dbReference>
<dbReference type="AlphaFoldDB" id="F3QNU5"/>
<organism evidence="1 2">
    <name type="scientific">Parasutterella excrementihominis YIT 11859</name>
    <dbReference type="NCBI Taxonomy" id="762966"/>
    <lineage>
        <taxon>Bacteria</taxon>
        <taxon>Pseudomonadati</taxon>
        <taxon>Pseudomonadota</taxon>
        <taxon>Betaproteobacteria</taxon>
        <taxon>Burkholderiales</taxon>
        <taxon>Sutterellaceae</taxon>
        <taxon>Parasutterella</taxon>
    </lineage>
</organism>
<dbReference type="OrthoDB" id="3233388at2"/>